<feature type="compositionally biased region" description="Basic and acidic residues" evidence="1">
    <location>
        <begin position="737"/>
        <end position="752"/>
    </location>
</feature>
<gene>
    <name evidence="2" type="ORF">DPMN_150627</name>
</gene>
<organism evidence="2 3">
    <name type="scientific">Dreissena polymorpha</name>
    <name type="common">Zebra mussel</name>
    <name type="synonym">Mytilus polymorpha</name>
    <dbReference type="NCBI Taxonomy" id="45954"/>
    <lineage>
        <taxon>Eukaryota</taxon>
        <taxon>Metazoa</taxon>
        <taxon>Spiralia</taxon>
        <taxon>Lophotrochozoa</taxon>
        <taxon>Mollusca</taxon>
        <taxon>Bivalvia</taxon>
        <taxon>Autobranchia</taxon>
        <taxon>Heteroconchia</taxon>
        <taxon>Euheterodonta</taxon>
        <taxon>Imparidentia</taxon>
        <taxon>Neoheterodontei</taxon>
        <taxon>Myida</taxon>
        <taxon>Dreissenoidea</taxon>
        <taxon>Dreissenidae</taxon>
        <taxon>Dreissena</taxon>
    </lineage>
</organism>
<feature type="non-terminal residue" evidence="2">
    <location>
        <position position="767"/>
    </location>
</feature>
<reference evidence="2" key="1">
    <citation type="journal article" date="2019" name="bioRxiv">
        <title>The Genome of the Zebra Mussel, Dreissena polymorpha: A Resource for Invasive Species Research.</title>
        <authorList>
            <person name="McCartney M.A."/>
            <person name="Auch B."/>
            <person name="Kono T."/>
            <person name="Mallez S."/>
            <person name="Zhang Y."/>
            <person name="Obille A."/>
            <person name="Becker A."/>
            <person name="Abrahante J.E."/>
            <person name="Garbe J."/>
            <person name="Badalamenti J.P."/>
            <person name="Herman A."/>
            <person name="Mangelson H."/>
            <person name="Liachko I."/>
            <person name="Sullivan S."/>
            <person name="Sone E.D."/>
            <person name="Koren S."/>
            <person name="Silverstein K.A.T."/>
            <person name="Beckman K.B."/>
            <person name="Gohl D.M."/>
        </authorList>
    </citation>
    <scope>NUCLEOTIDE SEQUENCE</scope>
    <source>
        <strain evidence="2">Duluth1</strain>
        <tissue evidence="2">Whole animal</tissue>
    </source>
</reference>
<feature type="compositionally biased region" description="Basic and acidic residues" evidence="1">
    <location>
        <begin position="404"/>
        <end position="436"/>
    </location>
</feature>
<dbReference type="InterPro" id="IPR052845">
    <property type="entry name" value="Axonemal_dynein_LC_domain"/>
</dbReference>
<protein>
    <submittedName>
        <fullName evidence="2">Uncharacterized protein</fullName>
    </submittedName>
</protein>
<dbReference type="PANTHER" id="PTHR23052">
    <property type="entry name" value="AXONEMAL DYNEIN LIGHT CHAIN DOMAIN-CONTAINING PROTEIN 1"/>
    <property type="match status" value="1"/>
</dbReference>
<name>A0A9D4FEX7_DREPO</name>
<evidence type="ECO:0000313" key="2">
    <source>
        <dbReference type="EMBL" id="KAH3797052.1"/>
    </source>
</evidence>
<feature type="compositionally biased region" description="Basic and acidic residues" evidence="1">
    <location>
        <begin position="706"/>
        <end position="723"/>
    </location>
</feature>
<dbReference type="PANTHER" id="PTHR23052:SF1">
    <property type="entry name" value="AXONEMAL DYNEIN LIGHT CHAIN DOMAIN-CONTAINING PROTEIN 1"/>
    <property type="match status" value="1"/>
</dbReference>
<evidence type="ECO:0000313" key="3">
    <source>
        <dbReference type="Proteomes" id="UP000828390"/>
    </source>
</evidence>
<reference evidence="2" key="2">
    <citation type="submission" date="2020-11" db="EMBL/GenBank/DDBJ databases">
        <authorList>
            <person name="McCartney M.A."/>
            <person name="Auch B."/>
            <person name="Kono T."/>
            <person name="Mallez S."/>
            <person name="Becker A."/>
            <person name="Gohl D.M."/>
            <person name="Silverstein K.A.T."/>
            <person name="Koren S."/>
            <person name="Bechman K.B."/>
            <person name="Herman A."/>
            <person name="Abrahante J.E."/>
            <person name="Garbe J."/>
        </authorList>
    </citation>
    <scope>NUCLEOTIDE SEQUENCE</scope>
    <source>
        <strain evidence="2">Duluth1</strain>
        <tissue evidence="2">Whole animal</tissue>
    </source>
</reference>
<feature type="compositionally biased region" description="Polar residues" evidence="1">
    <location>
        <begin position="555"/>
        <end position="564"/>
    </location>
</feature>
<feature type="compositionally biased region" description="Polar residues" evidence="1">
    <location>
        <begin position="529"/>
        <end position="540"/>
    </location>
</feature>
<feature type="region of interest" description="Disordered" evidence="1">
    <location>
        <begin position="706"/>
        <end position="767"/>
    </location>
</feature>
<feature type="compositionally biased region" description="Basic and acidic residues" evidence="1">
    <location>
        <begin position="509"/>
        <end position="522"/>
    </location>
</feature>
<keyword evidence="3" id="KW-1185">Reference proteome</keyword>
<feature type="region of interest" description="Disordered" evidence="1">
    <location>
        <begin position="397"/>
        <end position="657"/>
    </location>
</feature>
<dbReference type="AlphaFoldDB" id="A0A9D4FEX7"/>
<proteinExistence type="predicted"/>
<sequence length="767" mass="85091">DVERLLHQLNTRITGENGVATNVIHLMNGMETWDMKITSSLNGTMPIHDNEWAGLLLTMEEWLAAIEEAIEYVGSTQREEERAEHRPHTRVQISFTLRVETTLTMRAEMTLTFRVKITLTLRFVITLTLRVEISLTLRGEITLTLRVEDKPHFEGRGIPHFEGRGNPHFEGRGNPHFEDREVSLTVRAEVTLTLRAEVTLTLRFVISLTLMVEMSPTLRAEVSLTVRAEVTLTLRAEVTLTLRTEVTLTLRAEVTLTLRSRQKGWTLGVEVNDTVRRVQKWVTTATNAIDSEDAKLVEQACIIKTVLTAVITLLLACTLQVTTLHSDMIRWMVQVLLRLAPDRPGNSKEAGEMALLASRTLNELYEGAKYIFEQLLLFSSKVVLRIDNEVQGQHSVEALFPPPKQDKETKVKDKKQAYVDQERLVRQEEEEHKTVRGEGLAAGKKEEKEKSAPKAPEAVAKLAGDPKAGELKQKGPNRPGNPRVKQGPNRLGNQREPKGPNRQGNQNKIRTEAGVKEVREPKLTPGLKQGSNWPGNQRGQTGWGTKVAEPKGSNRPGNQRGQTGRRTKDNNRPEAGAKLAGEPKGPNRLGNQSVKQAREPKCQTGRGTNEPNIRPGLKQGPGTKQAGEQKIRPGPEAGAKQPPLPGSTLEGIGGPDTGKAYEALAAVEALQKQLLQRGAGAEERADNAEAELNIVMEKIREMAKRIAELEKSDNKEVDKEAKPKTPKTPTTPSTRPPSKEGLEVKEEKKRPESQASKSSKSSKTKKK</sequence>
<comment type="caution">
    <text evidence="2">The sequence shown here is derived from an EMBL/GenBank/DDBJ whole genome shotgun (WGS) entry which is preliminary data.</text>
</comment>
<dbReference type="Proteomes" id="UP000828390">
    <property type="component" value="Unassembled WGS sequence"/>
</dbReference>
<dbReference type="EMBL" id="JAIWYP010000007">
    <property type="protein sequence ID" value="KAH3797052.1"/>
    <property type="molecule type" value="Genomic_DNA"/>
</dbReference>
<accession>A0A9D4FEX7</accession>
<feature type="compositionally biased region" description="Basic and acidic residues" evidence="1">
    <location>
        <begin position="443"/>
        <end position="452"/>
    </location>
</feature>
<evidence type="ECO:0000256" key="1">
    <source>
        <dbReference type="SAM" id="MobiDB-lite"/>
    </source>
</evidence>